<protein>
    <submittedName>
        <fullName evidence="1">Uncharacterized protein</fullName>
    </submittedName>
</protein>
<reference evidence="1" key="1">
    <citation type="submission" date="2022-04" db="EMBL/GenBank/DDBJ databases">
        <title>Jade perch genome.</title>
        <authorList>
            <person name="Chao B."/>
        </authorList>
    </citation>
    <scope>NUCLEOTIDE SEQUENCE</scope>
    <source>
        <strain evidence="1">CB-2022</strain>
    </source>
</reference>
<comment type="caution">
    <text evidence="1">The sequence shown here is derived from an EMBL/GenBank/DDBJ whole genome shotgun (WGS) entry which is preliminary data.</text>
</comment>
<evidence type="ECO:0000313" key="2">
    <source>
        <dbReference type="Proteomes" id="UP000831701"/>
    </source>
</evidence>
<sequence length="315" mass="36424">MQSNLDAKVRSRNDALRVKKKMEGDLNEMEIQLSHANRQAAESQKQLRNIQVQLKIHLDDTLRNNEDLKEQVAMTERRSNLMQAEMEEVRAALEQTERSRKLAEQELLDASERVQLLHSQNTSLINSRKKLEADLSHVQGEMDDSVQAARNAEEKAKKAITDAAMMAEELKKEQDTERSPGEDEEEPGELENEIEAEQRQGSDAVKGVRKLERRIKELTYQSEEDKKNMMRLQELVDKFQLKVKVYKRQAEEAEEQANTHLTKLRKVQHELEEAEERADIAESQINKMKVKSRDMGKVSQSASHSTLYLINTNNY</sequence>
<gene>
    <name evidence="1" type="ORF">L3Q82_013885</name>
</gene>
<keyword evidence="2" id="KW-1185">Reference proteome</keyword>
<evidence type="ECO:0000313" key="1">
    <source>
        <dbReference type="EMBL" id="KAI3359486.1"/>
    </source>
</evidence>
<organism evidence="1 2">
    <name type="scientific">Scortum barcoo</name>
    <name type="common">barcoo grunter</name>
    <dbReference type="NCBI Taxonomy" id="214431"/>
    <lineage>
        <taxon>Eukaryota</taxon>
        <taxon>Metazoa</taxon>
        <taxon>Chordata</taxon>
        <taxon>Craniata</taxon>
        <taxon>Vertebrata</taxon>
        <taxon>Euteleostomi</taxon>
        <taxon>Actinopterygii</taxon>
        <taxon>Neopterygii</taxon>
        <taxon>Teleostei</taxon>
        <taxon>Neoteleostei</taxon>
        <taxon>Acanthomorphata</taxon>
        <taxon>Eupercaria</taxon>
        <taxon>Centrarchiformes</taxon>
        <taxon>Terapontoidei</taxon>
        <taxon>Terapontidae</taxon>
        <taxon>Scortum</taxon>
    </lineage>
</organism>
<accession>A0ACB8VV74</accession>
<proteinExistence type="predicted"/>
<dbReference type="EMBL" id="CM041547">
    <property type="protein sequence ID" value="KAI3359486.1"/>
    <property type="molecule type" value="Genomic_DNA"/>
</dbReference>
<dbReference type="Proteomes" id="UP000831701">
    <property type="component" value="Chromosome 17"/>
</dbReference>
<name>A0ACB8VV74_9TELE</name>